<evidence type="ECO:0000313" key="3">
    <source>
        <dbReference type="EMBL" id="GGJ75173.1"/>
    </source>
</evidence>
<protein>
    <submittedName>
        <fullName evidence="3">Integrase/transposase</fullName>
    </submittedName>
</protein>
<accession>A0A8J3B2C9</accession>
<evidence type="ECO:0000313" key="4">
    <source>
        <dbReference type="Proteomes" id="UP000649739"/>
    </source>
</evidence>
<feature type="region of interest" description="Disordered" evidence="1">
    <location>
        <begin position="678"/>
        <end position="703"/>
    </location>
</feature>
<evidence type="ECO:0000259" key="2">
    <source>
        <dbReference type="PROSITE" id="PS50994"/>
    </source>
</evidence>
<dbReference type="PROSITE" id="PS50994">
    <property type="entry name" value="INTEGRASE"/>
    <property type="match status" value="1"/>
</dbReference>
<dbReference type="InterPro" id="IPR001584">
    <property type="entry name" value="Integrase_cat-core"/>
</dbReference>
<feature type="compositionally biased region" description="Basic and acidic residues" evidence="1">
    <location>
        <begin position="682"/>
        <end position="691"/>
    </location>
</feature>
<comment type="caution">
    <text evidence="3">The sequence shown here is derived from an EMBL/GenBank/DDBJ whole genome shotgun (WGS) entry which is preliminary data.</text>
</comment>
<dbReference type="InterPro" id="IPR012337">
    <property type="entry name" value="RNaseH-like_sf"/>
</dbReference>
<dbReference type="EMBL" id="BMQB01000001">
    <property type="protein sequence ID" value="GGJ75173.1"/>
    <property type="molecule type" value="Genomic_DNA"/>
</dbReference>
<gene>
    <name evidence="3" type="ORF">GCM10010123_01450</name>
</gene>
<dbReference type="InterPro" id="IPR036397">
    <property type="entry name" value="RNaseH_sf"/>
</dbReference>
<dbReference type="AlphaFoldDB" id="A0A8J3B2C9"/>
<organism evidence="3 4">
    <name type="scientific">Pilimelia anulata</name>
    <dbReference type="NCBI Taxonomy" id="53371"/>
    <lineage>
        <taxon>Bacteria</taxon>
        <taxon>Bacillati</taxon>
        <taxon>Actinomycetota</taxon>
        <taxon>Actinomycetes</taxon>
        <taxon>Micromonosporales</taxon>
        <taxon>Micromonosporaceae</taxon>
        <taxon>Pilimelia</taxon>
    </lineage>
</organism>
<feature type="domain" description="Integrase catalytic" evidence="2">
    <location>
        <begin position="263"/>
        <end position="494"/>
    </location>
</feature>
<proteinExistence type="predicted"/>
<dbReference type="Proteomes" id="UP000649739">
    <property type="component" value="Unassembled WGS sequence"/>
</dbReference>
<dbReference type="Gene3D" id="3.30.420.10">
    <property type="entry name" value="Ribonuclease H-like superfamily/Ribonuclease H"/>
    <property type="match status" value="1"/>
</dbReference>
<sequence length="711" mass="77356">MSGDAARAEVAVGVRLWHDGVRFTVVEIAAGRVVLLAEDGTGRQVDLGWLMSQPATRFEGSVDADGAAGARVMTASGIVLGSLGEEQTVGLNDLAAHMREVLTGFRHGCVELACEGEPRPAYLPKLPLLARYEAKAAELGVGVSTLRRWLAEFRVAGPVGLVAAGTGTGGRPLGVADPRWVQACRDVLGEHVEASRPTRAWIMNLVEQRLEQEHGVGAVPVPARSSAYAHLAELTRGSNAFTGSTKGKRSIAARPKGVYGRLRATRPGEYLLLDTTRLDVFAMESLTCRWVQVELTAAMDLYTRCITGLRLTPVSTKAADVAGVLYESLRPDHGGQAGGVRLPYHGVPETVLVDAAKVTDAHGRRILPSVAAEAIVYDHGAVYLSNQVRSACAKLGVSLQPARPATPTDKSPLERWFRSLGEGLLVALPGYKGPDIHSRGRDVEAQAFYFIDELEAIVREWITDVYHLRAHSGLRVPQIPGLRLSPLDMYSHGVARAGHISVPCRLDLVYDFLQVRWTRLQHYGVDIDRMRYDGPVLVKYRNTTSPFTGAHAGRWPFAVDPHDVRRVFFQDPADGVWHTLWWEHAAGLRMPFSAEAAAYAKSLAVRRDGFVDVSRAVRQLLARWAADGPADKVERRMALRHAQPDLHLIDPVDSAPISGDLTDALTVEGSTPKAVVVPAPRRPADEHRDDSADNPTAVEPTQFYADVMDSL</sequence>
<reference evidence="3" key="2">
    <citation type="submission" date="2020-09" db="EMBL/GenBank/DDBJ databases">
        <authorList>
            <person name="Sun Q."/>
            <person name="Ohkuma M."/>
        </authorList>
    </citation>
    <scope>NUCLEOTIDE SEQUENCE</scope>
    <source>
        <strain evidence="3">JCM 3090</strain>
    </source>
</reference>
<dbReference type="GO" id="GO:0015074">
    <property type="term" value="P:DNA integration"/>
    <property type="evidence" value="ECO:0007669"/>
    <property type="project" value="InterPro"/>
</dbReference>
<dbReference type="GO" id="GO:0003676">
    <property type="term" value="F:nucleic acid binding"/>
    <property type="evidence" value="ECO:0007669"/>
    <property type="project" value="InterPro"/>
</dbReference>
<keyword evidence="4" id="KW-1185">Reference proteome</keyword>
<reference evidence="3" key="1">
    <citation type="journal article" date="2014" name="Int. J. Syst. Evol. Microbiol.">
        <title>Complete genome sequence of Corynebacterium casei LMG S-19264T (=DSM 44701T), isolated from a smear-ripened cheese.</title>
        <authorList>
            <consortium name="US DOE Joint Genome Institute (JGI-PGF)"/>
            <person name="Walter F."/>
            <person name="Albersmeier A."/>
            <person name="Kalinowski J."/>
            <person name="Ruckert C."/>
        </authorList>
    </citation>
    <scope>NUCLEOTIDE SEQUENCE</scope>
    <source>
        <strain evidence="3">JCM 3090</strain>
    </source>
</reference>
<evidence type="ECO:0000256" key="1">
    <source>
        <dbReference type="SAM" id="MobiDB-lite"/>
    </source>
</evidence>
<dbReference type="SUPFAM" id="SSF53098">
    <property type="entry name" value="Ribonuclease H-like"/>
    <property type="match status" value="1"/>
</dbReference>
<dbReference type="RefSeq" id="WP_229783213.1">
    <property type="nucleotide sequence ID" value="NZ_BMQB01000001.1"/>
</dbReference>
<name>A0A8J3B2C9_9ACTN</name>